<comment type="caution">
    <text evidence="2">The sequence shown here is derived from an EMBL/GenBank/DDBJ whole genome shotgun (WGS) entry which is preliminary data.</text>
</comment>
<evidence type="ECO:0000256" key="1">
    <source>
        <dbReference type="SAM" id="MobiDB-lite"/>
    </source>
</evidence>
<evidence type="ECO:0000313" key="3">
    <source>
        <dbReference type="Proteomes" id="UP000823749"/>
    </source>
</evidence>
<feature type="region of interest" description="Disordered" evidence="1">
    <location>
        <begin position="59"/>
        <end position="111"/>
    </location>
</feature>
<organism evidence="2 3">
    <name type="scientific">Rhododendron griersonianum</name>
    <dbReference type="NCBI Taxonomy" id="479676"/>
    <lineage>
        <taxon>Eukaryota</taxon>
        <taxon>Viridiplantae</taxon>
        <taxon>Streptophyta</taxon>
        <taxon>Embryophyta</taxon>
        <taxon>Tracheophyta</taxon>
        <taxon>Spermatophyta</taxon>
        <taxon>Magnoliopsida</taxon>
        <taxon>eudicotyledons</taxon>
        <taxon>Gunneridae</taxon>
        <taxon>Pentapetalae</taxon>
        <taxon>asterids</taxon>
        <taxon>Ericales</taxon>
        <taxon>Ericaceae</taxon>
        <taxon>Ericoideae</taxon>
        <taxon>Rhodoreae</taxon>
        <taxon>Rhododendron</taxon>
    </lineage>
</organism>
<dbReference type="AlphaFoldDB" id="A0AAV6LHI3"/>
<accession>A0AAV6LHI3</accession>
<sequence>MRRLHTAPSSPPPLTDLSTTAFFGVDKEIDFQACSWSWISWIPSQSLFVLELSSYLENDGGDGNSRDRDLELGETKEKPKLPPVMEEKLPGEWVGSGSGGGEISEAEGGEARTVWSTWSKPKVSIAGRGFGPEFKTGWTANFAMQTSKRQALLPCDCKFLPDFYVYFEIVPVPR</sequence>
<feature type="compositionally biased region" description="Basic and acidic residues" evidence="1">
    <location>
        <begin position="64"/>
        <end position="90"/>
    </location>
</feature>
<protein>
    <submittedName>
        <fullName evidence="2">Uncharacterized protein</fullName>
    </submittedName>
</protein>
<evidence type="ECO:0000313" key="2">
    <source>
        <dbReference type="EMBL" id="KAG5563606.1"/>
    </source>
</evidence>
<dbReference type="Proteomes" id="UP000823749">
    <property type="component" value="Chromosome 2"/>
</dbReference>
<gene>
    <name evidence="2" type="ORF">RHGRI_006150</name>
</gene>
<keyword evidence="3" id="KW-1185">Reference proteome</keyword>
<name>A0AAV6LHI3_9ERIC</name>
<reference evidence="2" key="1">
    <citation type="submission" date="2020-08" db="EMBL/GenBank/DDBJ databases">
        <title>Plant Genome Project.</title>
        <authorList>
            <person name="Zhang R.-G."/>
        </authorList>
    </citation>
    <scope>NUCLEOTIDE SEQUENCE</scope>
    <source>
        <strain evidence="2">WSP0</strain>
        <tissue evidence="2">Leaf</tissue>
    </source>
</reference>
<proteinExistence type="predicted"/>
<dbReference type="EMBL" id="JACTNZ010000002">
    <property type="protein sequence ID" value="KAG5563606.1"/>
    <property type="molecule type" value="Genomic_DNA"/>
</dbReference>